<name>A0AAW2DER1_9ROSI</name>
<dbReference type="AlphaFoldDB" id="A0AAW2DER1"/>
<proteinExistence type="predicted"/>
<evidence type="ECO:0000256" key="1">
    <source>
        <dbReference type="SAM" id="MobiDB-lite"/>
    </source>
</evidence>
<keyword evidence="3" id="KW-1185">Reference proteome</keyword>
<reference evidence="2 3" key="1">
    <citation type="submission" date="2024-01" db="EMBL/GenBank/DDBJ databases">
        <title>A telomere-to-telomere, gap-free genome of sweet tea (Lithocarpus litseifolius).</title>
        <authorList>
            <person name="Zhou J."/>
        </authorList>
    </citation>
    <scope>NUCLEOTIDE SEQUENCE [LARGE SCALE GENOMIC DNA]</scope>
    <source>
        <strain evidence="2">Zhou-2022a</strain>
        <tissue evidence="2">Leaf</tissue>
    </source>
</reference>
<protein>
    <submittedName>
        <fullName evidence="2">Uncharacterized protein</fullName>
    </submittedName>
</protein>
<organism evidence="2 3">
    <name type="scientific">Lithocarpus litseifolius</name>
    <dbReference type="NCBI Taxonomy" id="425828"/>
    <lineage>
        <taxon>Eukaryota</taxon>
        <taxon>Viridiplantae</taxon>
        <taxon>Streptophyta</taxon>
        <taxon>Embryophyta</taxon>
        <taxon>Tracheophyta</taxon>
        <taxon>Spermatophyta</taxon>
        <taxon>Magnoliopsida</taxon>
        <taxon>eudicotyledons</taxon>
        <taxon>Gunneridae</taxon>
        <taxon>Pentapetalae</taxon>
        <taxon>rosids</taxon>
        <taxon>fabids</taxon>
        <taxon>Fagales</taxon>
        <taxon>Fagaceae</taxon>
        <taxon>Lithocarpus</taxon>
    </lineage>
</organism>
<feature type="region of interest" description="Disordered" evidence="1">
    <location>
        <begin position="114"/>
        <end position="137"/>
    </location>
</feature>
<sequence length="137" mass="16029">MDQEVKNDLLIEELPRQFKPQRTIEEEMNNNRRTIIEILNMVWNSTNKVPEEFDLPMQIANLIGKTFVFQLELNDYNLKQGWEIYTIKKLFDPVIQIDNSVKLDQITDYYMSDATNDSVNNLPSEEDANPTNDASDV</sequence>
<dbReference type="Proteomes" id="UP001459277">
    <property type="component" value="Unassembled WGS sequence"/>
</dbReference>
<dbReference type="EMBL" id="JAZDWU010000003">
    <property type="protein sequence ID" value="KAL0008937.1"/>
    <property type="molecule type" value="Genomic_DNA"/>
</dbReference>
<accession>A0AAW2DER1</accession>
<evidence type="ECO:0000313" key="2">
    <source>
        <dbReference type="EMBL" id="KAL0008937.1"/>
    </source>
</evidence>
<comment type="caution">
    <text evidence="2">The sequence shown here is derived from an EMBL/GenBank/DDBJ whole genome shotgun (WGS) entry which is preliminary data.</text>
</comment>
<evidence type="ECO:0000313" key="3">
    <source>
        <dbReference type="Proteomes" id="UP001459277"/>
    </source>
</evidence>
<gene>
    <name evidence="2" type="ORF">SO802_010439</name>
</gene>